<keyword evidence="3 5" id="KW-1133">Transmembrane helix</keyword>
<dbReference type="PIRSF" id="PIRSF006060">
    <property type="entry name" value="AA_transporter"/>
    <property type="match status" value="1"/>
</dbReference>
<dbReference type="PANTHER" id="PTHR11785">
    <property type="entry name" value="AMINO ACID TRANSPORTER"/>
    <property type="match status" value="1"/>
</dbReference>
<keyword evidence="2 5" id="KW-0812">Transmembrane</keyword>
<evidence type="ECO:0000256" key="2">
    <source>
        <dbReference type="ARBA" id="ARBA00022692"/>
    </source>
</evidence>
<name>A0A9P5X956_9AGAR</name>
<evidence type="ECO:0000313" key="7">
    <source>
        <dbReference type="Proteomes" id="UP000807342"/>
    </source>
</evidence>
<feature type="transmembrane region" description="Helical" evidence="5">
    <location>
        <begin position="110"/>
        <end position="130"/>
    </location>
</feature>
<feature type="transmembrane region" description="Helical" evidence="5">
    <location>
        <begin position="150"/>
        <end position="172"/>
    </location>
</feature>
<sequence length="517" mass="56627">MSSSESESLASAGVQHYGSIQQDSPAHHQKKDIGIVSAVFIIFNRIIGTGIFATPGAILALTGSVGLSLLLWLLGTLIAAAGMQTYIVWGTAFPKNGAEKNYLEYLFPKPAYLTTCIYAANSSLMGWAAGNSLVFGEYALKALLGQEPSSFVLKLTSFVCVTLAFLLHGTMLRWGLRLQNILGVFKLFVVAIVAATGFFALRNGITGGDGLPEDRWRGRENFRDIWKGTTASPASICLALYSVIWSFIGFSNANYAMSEMRDPARTIKIAGAWAIAVVAVLYLLSNVAYFAGASKDEIIHSGRLVVSLLMRNIWGEIVERWVNVGVACSALGNVLAVSFAQGRVNQELGKEGALPFSQLWASSWPFNAPLAGLALHWFFCVLIIFFVPPGDTYNFVINMASYPLTVINATISFGLIYLYLWSPLHTSEGHQYRWHNLSFITLASTAFFGIANLFLFIVPLTKPPPGAEPYEHLPYWIHAAAGWGLFTIGTIWWALRRGRGWDQADKGAELHSDYRPL</sequence>
<evidence type="ECO:0000256" key="1">
    <source>
        <dbReference type="ARBA" id="ARBA00004141"/>
    </source>
</evidence>
<dbReference type="PANTHER" id="PTHR11785:SF498">
    <property type="entry name" value="HIGH-AFFINITY METHIONINE PERMEASE"/>
    <property type="match status" value="1"/>
</dbReference>
<feature type="transmembrane region" description="Helical" evidence="5">
    <location>
        <begin position="225"/>
        <end position="248"/>
    </location>
</feature>
<dbReference type="EMBL" id="MU151221">
    <property type="protein sequence ID" value="KAF9446972.1"/>
    <property type="molecule type" value="Genomic_DNA"/>
</dbReference>
<protein>
    <submittedName>
        <fullName evidence="6">High affinity methionine permease</fullName>
    </submittedName>
</protein>
<dbReference type="GO" id="GO:0016020">
    <property type="term" value="C:membrane"/>
    <property type="evidence" value="ECO:0007669"/>
    <property type="project" value="UniProtKB-SubCell"/>
</dbReference>
<proteinExistence type="predicted"/>
<feature type="transmembrane region" description="Helical" evidence="5">
    <location>
        <begin position="65"/>
        <end position="89"/>
    </location>
</feature>
<evidence type="ECO:0000313" key="6">
    <source>
        <dbReference type="EMBL" id="KAF9446972.1"/>
    </source>
</evidence>
<dbReference type="Gene3D" id="1.20.1740.10">
    <property type="entry name" value="Amino acid/polyamine transporter I"/>
    <property type="match status" value="1"/>
</dbReference>
<organism evidence="6 7">
    <name type="scientific">Macrolepiota fuliginosa MF-IS2</name>
    <dbReference type="NCBI Taxonomy" id="1400762"/>
    <lineage>
        <taxon>Eukaryota</taxon>
        <taxon>Fungi</taxon>
        <taxon>Dikarya</taxon>
        <taxon>Basidiomycota</taxon>
        <taxon>Agaricomycotina</taxon>
        <taxon>Agaricomycetes</taxon>
        <taxon>Agaricomycetidae</taxon>
        <taxon>Agaricales</taxon>
        <taxon>Agaricineae</taxon>
        <taxon>Agaricaceae</taxon>
        <taxon>Macrolepiota</taxon>
    </lineage>
</organism>
<feature type="transmembrane region" description="Helical" evidence="5">
    <location>
        <begin position="184"/>
        <end position="205"/>
    </location>
</feature>
<evidence type="ECO:0000256" key="3">
    <source>
        <dbReference type="ARBA" id="ARBA00022989"/>
    </source>
</evidence>
<feature type="transmembrane region" description="Helical" evidence="5">
    <location>
        <begin position="475"/>
        <end position="495"/>
    </location>
</feature>
<feature type="transmembrane region" description="Helical" evidence="5">
    <location>
        <begin position="434"/>
        <end position="455"/>
    </location>
</feature>
<gene>
    <name evidence="6" type="ORF">P691DRAFT_707565</name>
</gene>
<keyword evidence="7" id="KW-1185">Reference proteome</keyword>
<reference evidence="6" key="1">
    <citation type="submission" date="2020-11" db="EMBL/GenBank/DDBJ databases">
        <authorList>
            <consortium name="DOE Joint Genome Institute"/>
            <person name="Ahrendt S."/>
            <person name="Riley R."/>
            <person name="Andreopoulos W."/>
            <person name="Labutti K."/>
            <person name="Pangilinan J."/>
            <person name="Ruiz-Duenas F.J."/>
            <person name="Barrasa J.M."/>
            <person name="Sanchez-Garcia M."/>
            <person name="Camarero S."/>
            <person name="Miyauchi S."/>
            <person name="Serrano A."/>
            <person name="Linde D."/>
            <person name="Babiker R."/>
            <person name="Drula E."/>
            <person name="Ayuso-Fernandez I."/>
            <person name="Pacheco R."/>
            <person name="Padilla G."/>
            <person name="Ferreira P."/>
            <person name="Barriuso J."/>
            <person name="Kellner H."/>
            <person name="Castanera R."/>
            <person name="Alfaro M."/>
            <person name="Ramirez L."/>
            <person name="Pisabarro A.G."/>
            <person name="Kuo A."/>
            <person name="Tritt A."/>
            <person name="Lipzen A."/>
            <person name="He G."/>
            <person name="Yan M."/>
            <person name="Ng V."/>
            <person name="Cullen D."/>
            <person name="Martin F."/>
            <person name="Rosso M.-N."/>
            <person name="Henrissat B."/>
            <person name="Hibbett D."/>
            <person name="Martinez A.T."/>
            <person name="Grigoriev I.V."/>
        </authorList>
    </citation>
    <scope>NUCLEOTIDE SEQUENCE</scope>
    <source>
        <strain evidence="6">MF-IS2</strain>
    </source>
</reference>
<comment type="subcellular location">
    <subcellularLocation>
        <location evidence="1">Membrane</location>
        <topology evidence="1">Multi-pass membrane protein</topology>
    </subcellularLocation>
</comment>
<feature type="transmembrane region" description="Helical" evidence="5">
    <location>
        <begin position="269"/>
        <end position="291"/>
    </location>
</feature>
<keyword evidence="4 5" id="KW-0472">Membrane</keyword>
<feature type="transmembrane region" description="Helical" evidence="5">
    <location>
        <begin position="33"/>
        <end position="53"/>
    </location>
</feature>
<dbReference type="Proteomes" id="UP000807342">
    <property type="component" value="Unassembled WGS sequence"/>
</dbReference>
<dbReference type="InterPro" id="IPR050598">
    <property type="entry name" value="AminoAcid_Transporter"/>
</dbReference>
<comment type="caution">
    <text evidence="6">The sequence shown here is derived from an EMBL/GenBank/DDBJ whole genome shotgun (WGS) entry which is preliminary data.</text>
</comment>
<dbReference type="OrthoDB" id="5982228at2759"/>
<accession>A0A9P5X956</accession>
<evidence type="ECO:0000256" key="4">
    <source>
        <dbReference type="ARBA" id="ARBA00023136"/>
    </source>
</evidence>
<evidence type="ECO:0000256" key="5">
    <source>
        <dbReference type="SAM" id="Phobius"/>
    </source>
</evidence>
<dbReference type="InterPro" id="IPR002293">
    <property type="entry name" value="AA/rel_permease1"/>
</dbReference>
<feature type="transmembrane region" description="Helical" evidence="5">
    <location>
        <begin position="399"/>
        <end position="422"/>
    </location>
</feature>
<dbReference type="Pfam" id="PF13520">
    <property type="entry name" value="AA_permease_2"/>
    <property type="match status" value="1"/>
</dbReference>
<dbReference type="GO" id="GO:0015179">
    <property type="term" value="F:L-amino acid transmembrane transporter activity"/>
    <property type="evidence" value="ECO:0007669"/>
    <property type="project" value="TreeGrafter"/>
</dbReference>
<feature type="transmembrane region" description="Helical" evidence="5">
    <location>
        <begin position="321"/>
        <end position="340"/>
    </location>
</feature>
<dbReference type="AlphaFoldDB" id="A0A9P5X956"/>
<feature type="transmembrane region" description="Helical" evidence="5">
    <location>
        <begin position="366"/>
        <end position="387"/>
    </location>
</feature>